<reference evidence="2" key="1">
    <citation type="submission" date="2024-05" db="EMBL/GenBank/DDBJ databases">
        <title>Genome Sequences of Four Agar- Degrading Marine Bacteria.</title>
        <authorList>
            <person name="Phillips E.K."/>
            <person name="Shaffer J.C."/>
            <person name="Henson M.W."/>
            <person name="Temperton B."/>
            <person name="Thrash C.J."/>
            <person name="Martin M.O."/>
        </authorList>
    </citation>
    <scope>NUCLEOTIDE SEQUENCE</scope>
    <source>
        <strain evidence="2">EKP203</strain>
    </source>
</reference>
<dbReference type="InterPro" id="IPR000182">
    <property type="entry name" value="GNAT_dom"/>
</dbReference>
<dbReference type="InterPro" id="IPR016181">
    <property type="entry name" value="Acyl_CoA_acyltransferase"/>
</dbReference>
<evidence type="ECO:0000313" key="2">
    <source>
        <dbReference type="EMBL" id="MDN2479845.1"/>
    </source>
</evidence>
<protein>
    <submittedName>
        <fullName evidence="2">GNAT family N-acetyltransferase</fullName>
    </submittedName>
</protein>
<organism evidence="2 3">
    <name type="scientific">Vibrio agarivorans</name>
    <dbReference type="NCBI Taxonomy" id="153622"/>
    <lineage>
        <taxon>Bacteria</taxon>
        <taxon>Pseudomonadati</taxon>
        <taxon>Pseudomonadota</taxon>
        <taxon>Gammaproteobacteria</taxon>
        <taxon>Vibrionales</taxon>
        <taxon>Vibrionaceae</taxon>
        <taxon>Vibrio</taxon>
    </lineage>
</organism>
<keyword evidence="3" id="KW-1185">Reference proteome</keyword>
<dbReference type="Proteomes" id="UP001169719">
    <property type="component" value="Unassembled WGS sequence"/>
</dbReference>
<evidence type="ECO:0000313" key="3">
    <source>
        <dbReference type="Proteomes" id="UP001169719"/>
    </source>
</evidence>
<dbReference type="SUPFAM" id="SSF55729">
    <property type="entry name" value="Acyl-CoA N-acyltransferases (Nat)"/>
    <property type="match status" value="1"/>
</dbReference>
<dbReference type="Gene3D" id="3.40.630.30">
    <property type="match status" value="1"/>
</dbReference>
<name>A0ABT7XVN9_9VIBR</name>
<proteinExistence type="predicted"/>
<comment type="caution">
    <text evidence="2">The sequence shown here is derived from an EMBL/GenBank/DDBJ whole genome shotgun (WGS) entry which is preliminary data.</text>
</comment>
<dbReference type="RefSeq" id="WP_289960187.1">
    <property type="nucleotide sequence ID" value="NZ_JAUEOZ010000001.1"/>
</dbReference>
<dbReference type="CDD" id="cd04301">
    <property type="entry name" value="NAT_SF"/>
    <property type="match status" value="1"/>
</dbReference>
<dbReference type="Pfam" id="PF00583">
    <property type="entry name" value="Acetyltransf_1"/>
    <property type="match status" value="1"/>
</dbReference>
<evidence type="ECO:0000259" key="1">
    <source>
        <dbReference type="PROSITE" id="PS51186"/>
    </source>
</evidence>
<accession>A0ABT7XVN9</accession>
<sequence length="148" mass="17012">MSGVEVRVGSLDEVTQVVETIGEFARKETVESLSERLNDKHDALVLVAVEDRQLLGFKIGYRLDDTTYYSWLGGVSPLARGKGVAQKLLDYQEAWVADKGYRELKVKSRNQFPSMLRLLIRNHYQIEDFERVDPLQESRIHFTKLLIA</sequence>
<gene>
    <name evidence="2" type="ORF">QWJ08_00175</name>
</gene>
<dbReference type="EMBL" id="JAUEOZ010000001">
    <property type="protein sequence ID" value="MDN2479845.1"/>
    <property type="molecule type" value="Genomic_DNA"/>
</dbReference>
<dbReference type="PROSITE" id="PS51186">
    <property type="entry name" value="GNAT"/>
    <property type="match status" value="1"/>
</dbReference>
<feature type="domain" description="N-acetyltransferase" evidence="1">
    <location>
        <begin position="4"/>
        <end position="147"/>
    </location>
</feature>